<reference evidence="1" key="1">
    <citation type="submission" date="2023-11" db="EMBL/GenBank/DDBJ databases">
        <authorList>
            <person name="Poullet M."/>
        </authorList>
    </citation>
    <scope>NUCLEOTIDE SEQUENCE</scope>
    <source>
        <strain evidence="1">E1834</strain>
    </source>
</reference>
<keyword evidence="2" id="KW-1185">Reference proteome</keyword>
<gene>
    <name evidence="1" type="ORF">MENTE1834_LOCUS10011</name>
</gene>
<dbReference type="EMBL" id="CAVMJV010000009">
    <property type="protein sequence ID" value="CAK5039694.1"/>
    <property type="molecule type" value="Genomic_DNA"/>
</dbReference>
<accession>A0ACB0YBF6</accession>
<sequence>MTELAKKVSLTQAIVSMRELFPSEYSFYPQSWILPAQLKEFSDYCLTFEEENNKCFIVKPDDGAQGTGIYLISSPSELLQTNSNRQLIQEYMPDPYLLSDGLKFDLRVYAVIRSLNPLSIYVAREGMARFCTEKYPGMPTKENFSNLYAHLTNYSLNKANNAYIHSKSLKEQLKGSKRLLSTVFHQMEHKGVRTRRLWREIKLIIVKTVLAMVPELMLNYEHHFCEFKYQAPQCFQIIGLDILVRQDGTPILLEVNSSPSLSVDHILAQNENIWIENSEIPPLLNIPEQPVRSVVDEVFPINYGQTSKHLLVLDKAVYLYLQFCNIKQTLLISLPAIRAFIR</sequence>
<organism evidence="1 2">
    <name type="scientific">Meloidogyne enterolobii</name>
    <name type="common">Root-knot nematode worm</name>
    <name type="synonym">Meloidogyne mayaguensis</name>
    <dbReference type="NCBI Taxonomy" id="390850"/>
    <lineage>
        <taxon>Eukaryota</taxon>
        <taxon>Metazoa</taxon>
        <taxon>Ecdysozoa</taxon>
        <taxon>Nematoda</taxon>
        <taxon>Chromadorea</taxon>
        <taxon>Rhabditida</taxon>
        <taxon>Tylenchina</taxon>
        <taxon>Tylenchomorpha</taxon>
        <taxon>Tylenchoidea</taxon>
        <taxon>Meloidogynidae</taxon>
        <taxon>Meloidogyninae</taxon>
        <taxon>Meloidogyne</taxon>
    </lineage>
</organism>
<protein>
    <submittedName>
        <fullName evidence="1">Uncharacterized protein</fullName>
    </submittedName>
</protein>
<evidence type="ECO:0000313" key="2">
    <source>
        <dbReference type="Proteomes" id="UP001497535"/>
    </source>
</evidence>
<dbReference type="Proteomes" id="UP001497535">
    <property type="component" value="Unassembled WGS sequence"/>
</dbReference>
<evidence type="ECO:0000313" key="1">
    <source>
        <dbReference type="EMBL" id="CAK5039694.1"/>
    </source>
</evidence>
<name>A0ACB0YBF6_MELEN</name>
<comment type="caution">
    <text evidence="1">The sequence shown here is derived from an EMBL/GenBank/DDBJ whole genome shotgun (WGS) entry which is preliminary data.</text>
</comment>
<proteinExistence type="predicted"/>